<feature type="region of interest" description="Disordered" evidence="2">
    <location>
        <begin position="233"/>
        <end position="256"/>
    </location>
</feature>
<dbReference type="Gene3D" id="3.10.590.10">
    <property type="entry name" value="ph1033 like domains"/>
    <property type="match status" value="1"/>
</dbReference>
<feature type="domain" description="YTH" evidence="3">
    <location>
        <begin position="299"/>
        <end position="436"/>
    </location>
</feature>
<keyword evidence="1" id="KW-0694">RNA-binding</keyword>
<dbReference type="Pfam" id="PF04146">
    <property type="entry name" value="YTH"/>
    <property type="match status" value="1"/>
</dbReference>
<name>A0A2P2KNV1_RHIMU</name>
<feature type="region of interest" description="Disordered" evidence="2">
    <location>
        <begin position="463"/>
        <end position="483"/>
    </location>
</feature>
<proteinExistence type="inferred from homology"/>
<feature type="compositionally biased region" description="Basic and acidic residues" evidence="2">
    <location>
        <begin position="245"/>
        <end position="256"/>
    </location>
</feature>
<evidence type="ECO:0000256" key="1">
    <source>
        <dbReference type="RuleBase" id="RU369095"/>
    </source>
</evidence>
<evidence type="ECO:0000313" key="4">
    <source>
        <dbReference type="EMBL" id="MBX07428.1"/>
    </source>
</evidence>
<dbReference type="GO" id="GO:0003729">
    <property type="term" value="F:mRNA binding"/>
    <property type="evidence" value="ECO:0007669"/>
    <property type="project" value="UniProtKB-UniRule"/>
</dbReference>
<feature type="compositionally biased region" description="Polar residues" evidence="2">
    <location>
        <begin position="97"/>
        <end position="106"/>
    </location>
</feature>
<comment type="similarity">
    <text evidence="1">Belongs to the YTHDF family.</text>
</comment>
<evidence type="ECO:0000256" key="2">
    <source>
        <dbReference type="SAM" id="MobiDB-lite"/>
    </source>
</evidence>
<dbReference type="EMBL" id="GGEC01026944">
    <property type="protein sequence ID" value="MBX07428.1"/>
    <property type="molecule type" value="Transcribed_RNA"/>
</dbReference>
<protein>
    <recommendedName>
        <fullName evidence="1">YTH domain-containing family protein</fullName>
    </recommendedName>
</protein>
<dbReference type="InterPro" id="IPR045168">
    <property type="entry name" value="YTH_prot"/>
</dbReference>
<sequence>MYANSGNSGYRQGYDHTPFGSYPSPYSPVPTVGHDAHLYGTESYQYPSPFYQPPSSTSTLYPANQASPSQVNVPTLATVEKVPLSVGTATGNTNYVVNSGSMNKNNGLKPFRPENQNSSNLNGSYRRGSLSPVLTSSGYQDPSFGYDGYQSSIPWLNATGSGFSSPMNSYPTRPTSGFGQASGFMNFMYPNNRMYGCGMDYGSFGYNSWTNGRGWVVVDNKYKPRGHGFGNENLDGLSELNRGPRAKDSKNQKEFGHVMQTGEVHKLPLAGDSKEDISSQILEGDRYNREDFPEDYSDAKFFVIKSYSEDDVHKSIKYGVWSSTPNGNKKLDAVYREAMEKPGNCPLFLLFSVNTSGQFVGLAEMVGSVDYDKTVDYWQQEKWIGCFPVKWHIIKDVPNSILRPITLESNDNKPVTNSRDTQEVVLEKGIQILKIFKSHKSKTSILDDFAFYAARERIIQERRAKQKTQKQVLDGRPADGAIHNKNKSAAMGEENLQKSIDVAALMKKPLGTAVTDFAKMNLPDEAIENSPKDAKAAVSSPTSVASIVVASAC</sequence>
<dbReference type="InterPro" id="IPR007275">
    <property type="entry name" value="YTH_domain"/>
</dbReference>
<dbReference type="GO" id="GO:0061157">
    <property type="term" value="P:mRNA destabilization"/>
    <property type="evidence" value="ECO:0007669"/>
    <property type="project" value="TreeGrafter"/>
</dbReference>
<reference evidence="4" key="1">
    <citation type="submission" date="2018-02" db="EMBL/GenBank/DDBJ databases">
        <title>Rhizophora mucronata_Transcriptome.</title>
        <authorList>
            <person name="Meera S.P."/>
            <person name="Sreeshan A."/>
            <person name="Augustine A."/>
        </authorList>
    </citation>
    <scope>NUCLEOTIDE SEQUENCE</scope>
    <source>
        <tissue evidence="4">Leaf</tissue>
    </source>
</reference>
<dbReference type="CDD" id="cd21134">
    <property type="entry name" value="YTH"/>
    <property type="match status" value="1"/>
</dbReference>
<dbReference type="PANTHER" id="PTHR12357:SF82">
    <property type="entry name" value="YTH DOMAIN-CONTAINING FAMILY PROTEIN"/>
    <property type="match status" value="1"/>
</dbReference>
<dbReference type="GO" id="GO:1990247">
    <property type="term" value="F:N6-methyladenosine-containing RNA reader activity"/>
    <property type="evidence" value="ECO:0007669"/>
    <property type="project" value="UniProtKB-UniRule"/>
</dbReference>
<organism evidence="4">
    <name type="scientific">Rhizophora mucronata</name>
    <name type="common">Asiatic mangrove</name>
    <dbReference type="NCBI Taxonomy" id="61149"/>
    <lineage>
        <taxon>Eukaryota</taxon>
        <taxon>Viridiplantae</taxon>
        <taxon>Streptophyta</taxon>
        <taxon>Embryophyta</taxon>
        <taxon>Tracheophyta</taxon>
        <taxon>Spermatophyta</taxon>
        <taxon>Magnoliopsida</taxon>
        <taxon>eudicotyledons</taxon>
        <taxon>Gunneridae</taxon>
        <taxon>Pentapetalae</taxon>
        <taxon>rosids</taxon>
        <taxon>fabids</taxon>
        <taxon>Malpighiales</taxon>
        <taxon>Rhizophoraceae</taxon>
        <taxon>Rhizophora</taxon>
    </lineage>
</organism>
<dbReference type="PANTHER" id="PTHR12357">
    <property type="entry name" value="YTH YT521-B HOMOLOGY DOMAIN-CONTAINING"/>
    <property type="match status" value="1"/>
</dbReference>
<feature type="region of interest" description="Disordered" evidence="2">
    <location>
        <begin position="97"/>
        <end position="125"/>
    </location>
</feature>
<comment type="function">
    <text evidence="1">Specifically recognizes and binds N6-methyladenosine (m6A)-containing RNAs, and regulates mRNA stability. M6A is a modification present at internal sites of mRNAs and some non-coding RNAs and plays a role in mRNA stability and processing.</text>
</comment>
<feature type="compositionally biased region" description="Polar residues" evidence="2">
    <location>
        <begin position="114"/>
        <end position="123"/>
    </location>
</feature>
<evidence type="ECO:0000259" key="3">
    <source>
        <dbReference type="PROSITE" id="PS50882"/>
    </source>
</evidence>
<dbReference type="AlphaFoldDB" id="A0A2P2KNV1"/>
<dbReference type="GO" id="GO:0005737">
    <property type="term" value="C:cytoplasm"/>
    <property type="evidence" value="ECO:0007669"/>
    <property type="project" value="TreeGrafter"/>
</dbReference>
<dbReference type="PROSITE" id="PS50882">
    <property type="entry name" value="YTH"/>
    <property type="match status" value="1"/>
</dbReference>
<accession>A0A2P2KNV1</accession>